<dbReference type="InterPro" id="IPR025655">
    <property type="entry name" value="PEX14"/>
</dbReference>
<organism evidence="13 14">
    <name type="scientific">Corchorus capsularis</name>
    <name type="common">Jute</name>
    <dbReference type="NCBI Taxonomy" id="210143"/>
    <lineage>
        <taxon>Eukaryota</taxon>
        <taxon>Viridiplantae</taxon>
        <taxon>Streptophyta</taxon>
        <taxon>Embryophyta</taxon>
        <taxon>Tracheophyta</taxon>
        <taxon>Spermatophyta</taxon>
        <taxon>Magnoliopsida</taxon>
        <taxon>eudicotyledons</taxon>
        <taxon>Gunneridae</taxon>
        <taxon>Pentapetalae</taxon>
        <taxon>rosids</taxon>
        <taxon>malvids</taxon>
        <taxon>Malvales</taxon>
        <taxon>Malvaceae</taxon>
        <taxon>Grewioideae</taxon>
        <taxon>Apeibeae</taxon>
        <taxon>Corchorus</taxon>
    </lineage>
</organism>
<evidence type="ECO:0000256" key="3">
    <source>
        <dbReference type="ARBA" id="ARBA00023140"/>
    </source>
</evidence>
<dbReference type="InterPro" id="IPR054154">
    <property type="entry name" value="PEX14-like_M_plants"/>
</dbReference>
<evidence type="ECO:0000256" key="6">
    <source>
        <dbReference type="ARBA" id="ARBA00046271"/>
    </source>
</evidence>
<keyword evidence="7" id="KW-0813">Transport</keyword>
<keyword evidence="14" id="KW-1185">Reference proteome</keyword>
<sequence>MATKFLLHPSVCRSPVSHRRSFLEKRGLTSDEIDEAFRRVPDPNSAGTFGKGMDRNQDVQSKAFASVQQQGTGQSSQPLAASIVTASPSSRFSWSYAIFSLLLLILSGAGTSMLLKKFLVPRLKSWICKVVLEEDDDKRENSKLTLSKETIEAAKAAAAASVNAAKASLEILQSKKEELGSMSKTIKRLEAASHKLPGEYVQHASQNGLGTKLQELSIIHTDDPGNSVSSSMKFKPSVISSYDSSVRPSSAPLRSSAGQHPKSYMEILDMIQRGEKPPGIKDIDDSPPNPDQPLPNPRITPKLKASHS</sequence>
<comment type="subcellular location">
    <subcellularLocation>
        <location evidence="6 7">Peroxisome membrane</location>
    </subcellularLocation>
</comment>
<evidence type="ECO:0000256" key="2">
    <source>
        <dbReference type="ARBA" id="ARBA00023010"/>
    </source>
</evidence>
<evidence type="ECO:0000256" key="5">
    <source>
        <dbReference type="ARBA" id="ARBA00029691"/>
    </source>
</evidence>
<dbReference type="OrthoDB" id="441517at2759"/>
<dbReference type="EMBL" id="AWWV01010592">
    <property type="protein sequence ID" value="OMO78235.1"/>
    <property type="molecule type" value="Genomic_DNA"/>
</dbReference>
<comment type="function">
    <text evidence="7">Component of the PEX13-PEX14 docking complex, a translocon channel that specifically mediates the import of peroxisomal cargo proteins bound to PEX5 receptor. The PEX13-PEX14 docking complex forms a large import pore which can be opened to a diameter of about 9 nm. Mechanistically, PEX5 receptor along with cargo proteins associates with the PEX14 subunit of the PEX13-PEX14 docking complex in the cytosol, leading to the insertion of the receptor into the organelle membrane with the concomitant translocation of the cargo into the peroxisome matrix.</text>
</comment>
<gene>
    <name evidence="13" type="ORF">CCACVL1_14556</name>
</gene>
<evidence type="ECO:0000313" key="13">
    <source>
        <dbReference type="EMBL" id="OMO78235.1"/>
    </source>
</evidence>
<name>A0A1R3I6J9_COCAP</name>
<comment type="similarity">
    <text evidence="1 7">Belongs to the peroxin-14 family.</text>
</comment>
<dbReference type="OMA" id="PWEIAQP"/>
<evidence type="ECO:0000259" key="10">
    <source>
        <dbReference type="Pfam" id="PF04695"/>
    </source>
</evidence>
<proteinExistence type="inferred from homology"/>
<evidence type="ECO:0000259" key="11">
    <source>
        <dbReference type="Pfam" id="PF17733"/>
    </source>
</evidence>
<feature type="domain" description="Peroxisomal membrane protein PEX14-like KPWE" evidence="11">
    <location>
        <begin position="259"/>
        <end position="304"/>
    </location>
</feature>
<evidence type="ECO:0000256" key="7">
    <source>
        <dbReference type="RuleBase" id="RU367032"/>
    </source>
</evidence>
<feature type="region of interest" description="Disordered" evidence="8">
    <location>
        <begin position="241"/>
        <end position="308"/>
    </location>
</feature>
<keyword evidence="9" id="KW-0812">Transmembrane</keyword>
<dbReference type="InterPro" id="IPR006785">
    <property type="entry name" value="Pex14_N"/>
</dbReference>
<dbReference type="STRING" id="210143.A0A1R3I6J9"/>
<keyword evidence="7" id="KW-0653">Protein transport</keyword>
<feature type="transmembrane region" description="Helical" evidence="9">
    <location>
        <begin position="94"/>
        <end position="115"/>
    </location>
</feature>
<reference evidence="13 14" key="1">
    <citation type="submission" date="2013-09" db="EMBL/GenBank/DDBJ databases">
        <title>Corchorus capsularis genome sequencing.</title>
        <authorList>
            <person name="Alam M."/>
            <person name="Haque M.S."/>
            <person name="Islam M.S."/>
            <person name="Emdad E.M."/>
            <person name="Islam M.M."/>
            <person name="Ahmed B."/>
            <person name="Halim A."/>
            <person name="Hossen Q.M.M."/>
            <person name="Hossain M.Z."/>
            <person name="Ahmed R."/>
            <person name="Khan M.M."/>
            <person name="Islam R."/>
            <person name="Rashid M.M."/>
            <person name="Khan S.A."/>
            <person name="Rahman M.S."/>
            <person name="Alam M."/>
        </authorList>
    </citation>
    <scope>NUCLEOTIDE SEQUENCE [LARGE SCALE GENOMIC DNA]</scope>
    <source>
        <strain evidence="14">cv. CVL-1</strain>
        <tissue evidence="13">Whole seedling</tissue>
    </source>
</reference>
<dbReference type="Gene3D" id="1.10.10.10">
    <property type="entry name" value="Winged helix-like DNA-binding domain superfamily/Winged helix DNA-binding domain"/>
    <property type="match status" value="1"/>
</dbReference>
<dbReference type="GO" id="GO:0005778">
    <property type="term" value="C:peroxisomal membrane"/>
    <property type="evidence" value="ECO:0007669"/>
    <property type="project" value="UniProtKB-SubCell"/>
</dbReference>
<feature type="domain" description="Peroxisome membrane anchor protein Pex14p N-terminal" evidence="10">
    <location>
        <begin position="2"/>
        <end position="39"/>
    </location>
</feature>
<dbReference type="Pfam" id="PF23020">
    <property type="entry name" value="PEX14-like_2nd"/>
    <property type="match status" value="1"/>
</dbReference>
<keyword evidence="7 9" id="KW-0472">Membrane</keyword>
<feature type="compositionally biased region" description="Pro residues" evidence="8">
    <location>
        <begin position="287"/>
        <end position="298"/>
    </location>
</feature>
<comment type="caution">
    <text evidence="13">The sequence shown here is derived from an EMBL/GenBank/DDBJ whole genome shotgun (WGS) entry which is preliminary data.</text>
</comment>
<evidence type="ECO:0000313" key="14">
    <source>
        <dbReference type="Proteomes" id="UP000188268"/>
    </source>
</evidence>
<keyword evidence="9" id="KW-1133">Transmembrane helix</keyword>
<dbReference type="AlphaFoldDB" id="A0A1R3I6J9"/>
<dbReference type="PANTHER" id="PTHR23058">
    <property type="entry name" value="PEROXISOMAL MEMBRANE PROTEIN PEX14"/>
    <property type="match status" value="1"/>
</dbReference>
<dbReference type="GO" id="GO:0005102">
    <property type="term" value="F:signaling receptor binding"/>
    <property type="evidence" value="ECO:0007669"/>
    <property type="project" value="TreeGrafter"/>
</dbReference>
<evidence type="ECO:0000259" key="12">
    <source>
        <dbReference type="Pfam" id="PF23020"/>
    </source>
</evidence>
<keyword evidence="2" id="KW-0811">Translocation</keyword>
<dbReference type="Gramene" id="OMO78235">
    <property type="protein sequence ID" value="OMO78235"/>
    <property type="gene ID" value="CCACVL1_14556"/>
</dbReference>
<accession>A0A1R3I6J9</accession>
<feature type="compositionally biased region" description="Basic and acidic residues" evidence="8">
    <location>
        <begin position="272"/>
        <end position="284"/>
    </location>
</feature>
<protein>
    <recommendedName>
        <fullName evidence="4 7">Peroxisomal membrane protein PEX14</fullName>
    </recommendedName>
    <alternativeName>
        <fullName evidence="5 7">Peroxin-14</fullName>
    </alternativeName>
</protein>
<evidence type="ECO:0000256" key="9">
    <source>
        <dbReference type="SAM" id="Phobius"/>
    </source>
</evidence>
<keyword evidence="3 7" id="KW-0576">Peroxisome</keyword>
<dbReference type="GO" id="GO:1990429">
    <property type="term" value="C:peroxisomal importomer complex"/>
    <property type="evidence" value="ECO:0007669"/>
    <property type="project" value="TreeGrafter"/>
</dbReference>
<dbReference type="PANTHER" id="PTHR23058:SF12">
    <property type="entry name" value="PEROXISOMAL MEMBRANE PROTEIN PEX14"/>
    <property type="match status" value="1"/>
</dbReference>
<feature type="compositionally biased region" description="Polar residues" evidence="8">
    <location>
        <begin position="241"/>
        <end position="258"/>
    </location>
</feature>
<dbReference type="InterPro" id="IPR040554">
    <property type="entry name" value="KPWE_PEX14_dom"/>
</dbReference>
<dbReference type="InterPro" id="IPR036388">
    <property type="entry name" value="WH-like_DNA-bd_sf"/>
</dbReference>
<dbReference type="Pfam" id="PF04695">
    <property type="entry name" value="Pex14_N"/>
    <property type="match status" value="1"/>
</dbReference>
<dbReference type="Pfam" id="PF17733">
    <property type="entry name" value="KPWE_dom"/>
    <property type="match status" value="1"/>
</dbReference>
<dbReference type="Proteomes" id="UP000188268">
    <property type="component" value="Unassembled WGS sequence"/>
</dbReference>
<evidence type="ECO:0000256" key="1">
    <source>
        <dbReference type="ARBA" id="ARBA00005443"/>
    </source>
</evidence>
<evidence type="ECO:0000256" key="4">
    <source>
        <dbReference type="ARBA" id="ARBA00029502"/>
    </source>
</evidence>
<evidence type="ECO:0000256" key="8">
    <source>
        <dbReference type="SAM" id="MobiDB-lite"/>
    </source>
</evidence>
<dbReference type="GO" id="GO:0016560">
    <property type="term" value="P:protein import into peroxisome matrix, docking"/>
    <property type="evidence" value="ECO:0007669"/>
    <property type="project" value="UniProtKB-UniRule"/>
</dbReference>
<feature type="domain" description="Peroxisomal membrane protein PEX14 central plants" evidence="12">
    <location>
        <begin position="90"/>
        <end position="195"/>
    </location>
</feature>